<gene>
    <name evidence="15" type="ORF">ZOSMA_32G00730</name>
</gene>
<dbReference type="FunFam" id="3.50.7.10:FF:000007">
    <property type="entry name" value="1-phosphatidylinositol 3-phosphate 5-kinase isoform X1"/>
    <property type="match status" value="1"/>
</dbReference>
<accession>A0A0K9P8C7</accession>
<evidence type="ECO:0000259" key="13">
    <source>
        <dbReference type="PROSITE" id="PS50178"/>
    </source>
</evidence>
<evidence type="ECO:0000256" key="11">
    <source>
        <dbReference type="PROSITE-ProRule" id="PRU00091"/>
    </source>
</evidence>
<dbReference type="PANTHER" id="PTHR45748">
    <property type="entry name" value="1-PHOSPHATIDYLINOSITOL 3-PHOSPHATE 5-KINASE-RELATED"/>
    <property type="match status" value="1"/>
</dbReference>
<feature type="domain" description="FYVE-type" evidence="13">
    <location>
        <begin position="43"/>
        <end position="99"/>
    </location>
</feature>
<evidence type="ECO:0000256" key="6">
    <source>
        <dbReference type="ARBA" id="ARBA00022777"/>
    </source>
</evidence>
<evidence type="ECO:0000256" key="5">
    <source>
        <dbReference type="ARBA" id="ARBA00022771"/>
    </source>
</evidence>
<dbReference type="PANTHER" id="PTHR45748:SF14">
    <property type="entry name" value="1-PHOSPHATIDYLINOSITOL-3-PHOSPHATE 5-KINASE FAB1C-RELATED"/>
    <property type="match status" value="1"/>
</dbReference>
<dbReference type="Gene3D" id="3.30.810.10">
    <property type="entry name" value="2-Layer Sandwich"/>
    <property type="match status" value="1"/>
</dbReference>
<keyword evidence="3" id="KW-0479">Metal-binding</keyword>
<dbReference type="Proteomes" id="UP000036987">
    <property type="component" value="Unassembled WGS sequence"/>
</dbReference>
<evidence type="ECO:0000256" key="7">
    <source>
        <dbReference type="ARBA" id="ARBA00022833"/>
    </source>
</evidence>
<sequence length="1589" mass="180381">MGVQDQSFFDFMQKKVWSWIADIPWISFTHSSMSDSIGNITLCHECHSPLMEPVCDGHRCRSCGRLFCIRCMYTQPNLQSENTGGYQSDLCRFCSRAVLATNTSVAEKLEHPRPRTEFWLFERGFRPHMMQYCSSLNLDHSITRGYRGEGDRDCGKYPLSPSSVFSQDALELETNGLSTPADCHSCRLSPFVSPHKPLDNWSESFCASVPQLETEHLIEKHTGDCQNNFTILPNLQIEDAQQKPYDLDNNGLIWLPPPPKDAVNDMKCNFIKYDYDDDDGDVGFKSCSFDGDTFLERKNTSDAPMELGKASVYKHFQALVFYFLKVENICTVDNYLENNWLEIVSSLAWRAANYVKPNTSKGGSMDPGDYVKVKCISTGNPRDSAFIKGVVCTKNVKHKRMITQHRNPNVLIMGGALEYQKVPDKLASINTVLKQESDHLKIHFANIEAHKPNVVLVEKSVSPHAVDHMLAKGISLVSNVKRPLLERISRCTGARITNSVDDLSNASPGYCKTFHIDRVPDAGSSNQSNKKTTKTLMFFEGCPGHLGCTVILRGACIEELKKVKHAIQYACFAAYHLSLETSFLADEGATLPEVPLSTSNIAQDVEDSISTPSISELQHLVMELQEKNSHGFPSPLQCSKISSPNIIFHCNNFEEAKMESSLNYSSENSNPAAPKDLTIYGVENENAIFGIQNLDLNSDIPVDIKVNDVDFKSKINDGNKISQEYLSASESNQSILVSLSKSCFSKDTTCEKPHLFRIRFYGNFDKPLGMYLYDYIFDQIPCLHCKEPTDAHVRCYTHQNGNLTISVKRLLFTELPGEHDGKIWMWHRCLKCSQKDGVPPAANRVVMSDAAWGLSFGKFLELSFSNHSTANRVASCGHSLQRDCLRFFGFGNMVACFRYSPVDILVVHLPPSILEFTYHIEQEWLQKEALEVSGKMKKIFAVVLDKLLIIEQKIASAEYDNIRESLLNKVTCLKSSLQREERNFHVLFLSSNMENTQCYKMTLNILALNKFRRSLLIHSYIWDRNIFHLDSLLLQNQKFTPNIESFLVKDGVKAWKDISQNERVDCLLGKSETEALMDDEDLESIESDLSDTIDLAWTGSNRSIKARLLNNSGVSFDHFQNKNAMPPVRFYSFDSTRKSKERIHWSFPDDSEDPWVFYNANFATIQRVYSQKSSKDFQNSRLLLPHMQTFVSSVSNLVYDGARLLLPESIYDDIFVAVYENEPSSIISYAICSKEHSDFVTSVEKHGQNIGEAIKGSSNKLDHQHRSQLSEKNIRCESSDNPDGSLSLLASNPSDSKQYHFRFSFEDEFSFPADKVKFSVTCYFAKRFFALRKKCCPNEMDFIQSLSRCRKWSADGGKSNVYFAKSLDERFIIKQVTKTEFDAFEKFAPDYFKYLMESIQSGSPTCLAKVLGIYQVSVKHLKGGKEEKMDLMVMENLLFGRNITRVYDLKGSSRSRYIPVSSTGSNKVLLDLNLLETLRTNPIFLGSKAKRKLERAVWNDTAFLSSVDVMDYSLLVGVDKEKKELVIGIIDFMRQYTWDKQLETWVKASGFLGGSKNETPTVVSPDLYKKRFRKAMSSYFFTVPDQWSS</sequence>
<keyword evidence="2 12" id="KW-0808">Transferase</keyword>
<evidence type="ECO:0000256" key="1">
    <source>
        <dbReference type="ARBA" id="ARBA00012009"/>
    </source>
</evidence>
<keyword evidence="6 12" id="KW-0418">Kinase</keyword>
<keyword evidence="4 12" id="KW-0547">Nucleotide-binding</keyword>
<dbReference type="GO" id="GO:0008270">
    <property type="term" value="F:zinc ion binding"/>
    <property type="evidence" value="ECO:0007669"/>
    <property type="project" value="UniProtKB-KW"/>
</dbReference>
<dbReference type="Gene3D" id="3.50.7.10">
    <property type="entry name" value="GroEL"/>
    <property type="match status" value="1"/>
</dbReference>
<dbReference type="GO" id="GO:0010008">
    <property type="term" value="C:endosome membrane"/>
    <property type="evidence" value="ECO:0000318"/>
    <property type="project" value="GO_Central"/>
</dbReference>
<dbReference type="PROSITE" id="PS50178">
    <property type="entry name" value="ZF_FYVE"/>
    <property type="match status" value="1"/>
</dbReference>
<dbReference type="CDD" id="cd03334">
    <property type="entry name" value="Fab1_TCP"/>
    <property type="match status" value="1"/>
</dbReference>
<comment type="caution">
    <text evidence="15">The sequence shown here is derived from an EMBL/GenBank/DDBJ whole genome shotgun (WGS) entry which is preliminary data.</text>
</comment>
<dbReference type="SMART" id="SM00330">
    <property type="entry name" value="PIPKc"/>
    <property type="match status" value="1"/>
</dbReference>
<feature type="domain" description="PIPK" evidence="14">
    <location>
        <begin position="1257"/>
        <end position="1580"/>
    </location>
</feature>
<dbReference type="InterPro" id="IPR011011">
    <property type="entry name" value="Znf_FYVE_PHD"/>
</dbReference>
<reference evidence="16" key="1">
    <citation type="journal article" date="2016" name="Nature">
        <title>The genome of the seagrass Zostera marina reveals angiosperm adaptation to the sea.</title>
        <authorList>
            <person name="Olsen J.L."/>
            <person name="Rouze P."/>
            <person name="Verhelst B."/>
            <person name="Lin Y.-C."/>
            <person name="Bayer T."/>
            <person name="Collen J."/>
            <person name="Dattolo E."/>
            <person name="De Paoli E."/>
            <person name="Dittami S."/>
            <person name="Maumus F."/>
            <person name="Michel G."/>
            <person name="Kersting A."/>
            <person name="Lauritano C."/>
            <person name="Lohaus R."/>
            <person name="Toepel M."/>
            <person name="Tonon T."/>
            <person name="Vanneste K."/>
            <person name="Amirebrahimi M."/>
            <person name="Brakel J."/>
            <person name="Bostroem C."/>
            <person name="Chovatia M."/>
            <person name="Grimwood J."/>
            <person name="Jenkins J.W."/>
            <person name="Jueterbock A."/>
            <person name="Mraz A."/>
            <person name="Stam W.T."/>
            <person name="Tice H."/>
            <person name="Bornberg-Bauer E."/>
            <person name="Green P.J."/>
            <person name="Pearson G.A."/>
            <person name="Procaccini G."/>
            <person name="Duarte C.M."/>
            <person name="Schmutz J."/>
            <person name="Reusch T.B.H."/>
            <person name="Van de Peer Y."/>
        </authorList>
    </citation>
    <scope>NUCLEOTIDE SEQUENCE [LARGE SCALE GENOMIC DNA]</scope>
    <source>
        <strain evidence="16">cv. Finnish</strain>
    </source>
</reference>
<protein>
    <recommendedName>
        <fullName evidence="1">1-phosphatidylinositol-3-phosphate 5-kinase</fullName>
        <ecNumber evidence="1">2.7.1.150</ecNumber>
    </recommendedName>
    <alternativeName>
        <fullName evidence="10">Phosphatidylinositol 3-phosphate 5-kinase type III</fullName>
    </alternativeName>
</protein>
<dbReference type="PROSITE" id="PS51455">
    <property type="entry name" value="PIPK"/>
    <property type="match status" value="1"/>
</dbReference>
<evidence type="ECO:0000256" key="12">
    <source>
        <dbReference type="PROSITE-ProRule" id="PRU00781"/>
    </source>
</evidence>
<dbReference type="OrthoDB" id="158357at2759"/>
<evidence type="ECO:0000256" key="4">
    <source>
        <dbReference type="ARBA" id="ARBA00022741"/>
    </source>
</evidence>
<dbReference type="SUPFAM" id="SSF52029">
    <property type="entry name" value="GroEL apical domain-like"/>
    <property type="match status" value="1"/>
</dbReference>
<dbReference type="Pfam" id="PF01504">
    <property type="entry name" value="PIP5K"/>
    <property type="match status" value="1"/>
</dbReference>
<dbReference type="InterPro" id="IPR027409">
    <property type="entry name" value="GroEL-like_apical_dom_sf"/>
</dbReference>
<dbReference type="EC" id="2.7.1.150" evidence="1"/>
<dbReference type="InterPro" id="IPR044769">
    <property type="entry name" value="PIKfyve_PIPKc"/>
</dbReference>
<keyword evidence="8 12" id="KW-0067">ATP-binding</keyword>
<name>A0A0K9P8C7_ZOSMR</name>
<dbReference type="InterPro" id="IPR002498">
    <property type="entry name" value="PInositol-4-P-4/5-kinase_core"/>
</dbReference>
<dbReference type="InterPro" id="IPR017455">
    <property type="entry name" value="Znf_FYVE-rel"/>
</dbReference>
<keyword evidence="5 11" id="KW-0863">Zinc-finger</keyword>
<evidence type="ECO:0000256" key="10">
    <source>
        <dbReference type="ARBA" id="ARBA00077223"/>
    </source>
</evidence>
<dbReference type="GO" id="GO:0007033">
    <property type="term" value="P:vacuole organization"/>
    <property type="evidence" value="ECO:0000318"/>
    <property type="project" value="GO_Central"/>
</dbReference>
<dbReference type="EMBL" id="LFYR01001054">
    <property type="protein sequence ID" value="KMZ65288.1"/>
    <property type="molecule type" value="Genomic_DNA"/>
</dbReference>
<dbReference type="SUPFAM" id="SSF56104">
    <property type="entry name" value="SAICAR synthase-like"/>
    <property type="match status" value="1"/>
</dbReference>
<keyword evidence="16" id="KW-1185">Reference proteome</keyword>
<dbReference type="STRING" id="29655.A0A0K9P8C7"/>
<dbReference type="InterPro" id="IPR002423">
    <property type="entry name" value="Cpn60/GroEL/TCP-1"/>
</dbReference>
<dbReference type="FunFam" id="3.30.810.10:FF:000001">
    <property type="entry name" value="1-phosphatidylinositol 3-phosphate 5-kinase FAB1"/>
    <property type="match status" value="1"/>
</dbReference>
<dbReference type="CDD" id="cd17300">
    <property type="entry name" value="PIPKc_PIKfyve"/>
    <property type="match status" value="1"/>
</dbReference>
<evidence type="ECO:0000256" key="3">
    <source>
        <dbReference type="ARBA" id="ARBA00022723"/>
    </source>
</evidence>
<dbReference type="SUPFAM" id="SSF57903">
    <property type="entry name" value="FYVE/PHD zinc finger"/>
    <property type="match status" value="1"/>
</dbReference>
<comment type="subunit">
    <text evidence="9">Component of the PI(3,5)P2 regulatory complex at least composed of ATG18, SAC/FIG4, FAB1 and VAC14.</text>
</comment>
<dbReference type="GO" id="GO:0000285">
    <property type="term" value="F:1-phosphatidylinositol-3-phosphate 5-kinase activity"/>
    <property type="evidence" value="ECO:0000318"/>
    <property type="project" value="GO_Central"/>
</dbReference>
<organism evidence="15 16">
    <name type="scientific">Zostera marina</name>
    <name type="common">Eelgrass</name>
    <dbReference type="NCBI Taxonomy" id="29655"/>
    <lineage>
        <taxon>Eukaryota</taxon>
        <taxon>Viridiplantae</taxon>
        <taxon>Streptophyta</taxon>
        <taxon>Embryophyta</taxon>
        <taxon>Tracheophyta</taxon>
        <taxon>Spermatophyta</taxon>
        <taxon>Magnoliopsida</taxon>
        <taxon>Liliopsida</taxon>
        <taxon>Zosteraceae</taxon>
        <taxon>Zostera</taxon>
    </lineage>
</organism>
<evidence type="ECO:0000256" key="8">
    <source>
        <dbReference type="ARBA" id="ARBA00022840"/>
    </source>
</evidence>
<dbReference type="FunFam" id="3.30.800.10:FF:000010">
    <property type="entry name" value="Putative 1-phosphatidylinositol-3-phosphate 5-kinase FAB1C"/>
    <property type="match status" value="1"/>
</dbReference>
<dbReference type="Pfam" id="PF00118">
    <property type="entry name" value="Cpn60_TCP1"/>
    <property type="match status" value="1"/>
</dbReference>
<evidence type="ECO:0000259" key="14">
    <source>
        <dbReference type="PROSITE" id="PS51455"/>
    </source>
</evidence>
<dbReference type="GO" id="GO:0046854">
    <property type="term" value="P:phosphatidylinositol phosphate biosynthetic process"/>
    <property type="evidence" value="ECO:0000318"/>
    <property type="project" value="GO_Central"/>
</dbReference>
<proteinExistence type="predicted"/>
<evidence type="ECO:0000256" key="2">
    <source>
        <dbReference type="ARBA" id="ARBA00022679"/>
    </source>
</evidence>
<dbReference type="InterPro" id="IPR027483">
    <property type="entry name" value="PInositol-4-P-4/5-kinase_C_sf"/>
</dbReference>
<evidence type="ECO:0000256" key="9">
    <source>
        <dbReference type="ARBA" id="ARBA00023464"/>
    </source>
</evidence>
<dbReference type="GO" id="GO:0005524">
    <property type="term" value="F:ATP binding"/>
    <property type="evidence" value="ECO:0007669"/>
    <property type="project" value="UniProtKB-UniRule"/>
</dbReference>
<dbReference type="Gene3D" id="3.30.800.10">
    <property type="entry name" value="Phosphatidylinositol Phosphate Kinase II Beta"/>
    <property type="match status" value="1"/>
</dbReference>
<evidence type="ECO:0000313" key="15">
    <source>
        <dbReference type="EMBL" id="KMZ65288.1"/>
    </source>
</evidence>
<keyword evidence="7" id="KW-0862">Zinc</keyword>
<dbReference type="InterPro" id="IPR027484">
    <property type="entry name" value="PInositol-4-P-5-kinase_N"/>
</dbReference>
<dbReference type="OMA" id="KMERNGY"/>
<evidence type="ECO:0000313" key="16">
    <source>
        <dbReference type="Proteomes" id="UP000036987"/>
    </source>
</evidence>